<evidence type="ECO:0000256" key="2">
    <source>
        <dbReference type="ARBA" id="ARBA00022475"/>
    </source>
</evidence>
<evidence type="ECO:0000256" key="5">
    <source>
        <dbReference type="ARBA" id="ARBA00023136"/>
    </source>
</evidence>
<dbReference type="GO" id="GO:0005886">
    <property type="term" value="C:plasma membrane"/>
    <property type="evidence" value="ECO:0007669"/>
    <property type="project" value="UniProtKB-SubCell"/>
</dbReference>
<gene>
    <name evidence="7" type="ORF">LY60_01084</name>
</gene>
<protein>
    <submittedName>
        <fullName evidence="7">Oxaloacetate decarboxylase gamma subunit</fullName>
    </submittedName>
</protein>
<accession>A0A562JHV2</accession>
<keyword evidence="4 6" id="KW-1133">Transmembrane helix</keyword>
<keyword evidence="8" id="KW-1185">Reference proteome</keyword>
<evidence type="ECO:0000256" key="1">
    <source>
        <dbReference type="ARBA" id="ARBA00004236"/>
    </source>
</evidence>
<feature type="transmembrane region" description="Helical" evidence="6">
    <location>
        <begin position="6"/>
        <end position="31"/>
    </location>
</feature>
<keyword evidence="2" id="KW-1003">Cell membrane</keyword>
<evidence type="ECO:0000256" key="6">
    <source>
        <dbReference type="SAM" id="Phobius"/>
    </source>
</evidence>
<sequence length="101" mass="10997">MAFSESLLVALFCWAVVFSVLIILFTIIRTFSFALKLLPKKAVEVPAAEVAAVEEEEYSSGTLKLKDVDEQTAAMIMAIVSDESGIPLSELIFKSIKQIAA</sequence>
<dbReference type="GO" id="GO:0036376">
    <property type="term" value="P:sodium ion export across plasma membrane"/>
    <property type="evidence" value="ECO:0007669"/>
    <property type="project" value="InterPro"/>
</dbReference>
<comment type="caution">
    <text evidence="7">The sequence shown here is derived from an EMBL/GenBank/DDBJ whole genome shotgun (WGS) entry which is preliminary data.</text>
</comment>
<organism evidence="7 8">
    <name type="scientific">Sedimentibacter saalensis</name>
    <dbReference type="NCBI Taxonomy" id="130788"/>
    <lineage>
        <taxon>Bacteria</taxon>
        <taxon>Bacillati</taxon>
        <taxon>Bacillota</taxon>
        <taxon>Tissierellia</taxon>
        <taxon>Sedimentibacter</taxon>
    </lineage>
</organism>
<keyword evidence="5 6" id="KW-0472">Membrane</keyword>
<dbReference type="AlphaFoldDB" id="A0A562JHV2"/>
<evidence type="ECO:0000313" key="8">
    <source>
        <dbReference type="Proteomes" id="UP000315343"/>
    </source>
</evidence>
<evidence type="ECO:0000256" key="4">
    <source>
        <dbReference type="ARBA" id="ARBA00022989"/>
    </source>
</evidence>
<proteinExistence type="predicted"/>
<dbReference type="RefSeq" id="WP_246145375.1">
    <property type="nucleotide sequence ID" value="NZ_VLKH01000002.1"/>
</dbReference>
<comment type="subcellular location">
    <subcellularLocation>
        <location evidence="1">Cell membrane</location>
    </subcellularLocation>
</comment>
<dbReference type="Proteomes" id="UP000315343">
    <property type="component" value="Unassembled WGS sequence"/>
</dbReference>
<dbReference type="GO" id="GO:0015081">
    <property type="term" value="F:sodium ion transmembrane transporter activity"/>
    <property type="evidence" value="ECO:0007669"/>
    <property type="project" value="InterPro"/>
</dbReference>
<evidence type="ECO:0000256" key="3">
    <source>
        <dbReference type="ARBA" id="ARBA00022692"/>
    </source>
</evidence>
<dbReference type="InterPro" id="IPR005899">
    <property type="entry name" value="Na_pump_deCOase"/>
</dbReference>
<keyword evidence="3 6" id="KW-0812">Transmembrane</keyword>
<name>A0A562JHV2_9FIRM</name>
<dbReference type="EMBL" id="VLKH01000002">
    <property type="protein sequence ID" value="TWH82778.1"/>
    <property type="molecule type" value="Genomic_DNA"/>
</dbReference>
<reference evidence="7 8" key="1">
    <citation type="submission" date="2019-07" db="EMBL/GenBank/DDBJ databases">
        <title>Genomic Encyclopedia of Type Strains, Phase I: the one thousand microbial genomes (KMG-I) project.</title>
        <authorList>
            <person name="Kyrpides N."/>
        </authorList>
    </citation>
    <scope>NUCLEOTIDE SEQUENCE [LARGE SCALE GENOMIC DNA]</scope>
    <source>
        <strain evidence="7 8">DSM 13558</strain>
    </source>
</reference>
<dbReference type="Pfam" id="PF04277">
    <property type="entry name" value="OAD_gamma"/>
    <property type="match status" value="1"/>
</dbReference>
<evidence type="ECO:0000313" key="7">
    <source>
        <dbReference type="EMBL" id="TWH82778.1"/>
    </source>
</evidence>